<dbReference type="Gramene" id="TuG1812G0600000638.01.T01">
    <property type="protein sequence ID" value="TuG1812G0600000638.01.T01.cds265361"/>
    <property type="gene ID" value="TuG1812G0600000638.01"/>
</dbReference>
<keyword evidence="1" id="KW-0812">Transmembrane</keyword>
<proteinExistence type="predicted"/>
<sequence length="78" mass="8741">MPLRFRKPRRTELQLIVLDKAAGKLSPWKGCLLIRAGRLVLISSVVTATATYFLSAFLEEQMDDEKDGQAQKEFSLGS</sequence>
<feature type="transmembrane region" description="Helical" evidence="1">
    <location>
        <begin position="39"/>
        <end position="58"/>
    </location>
</feature>
<dbReference type="EnsemblPlants" id="TuG1812G0600000638.01.T01">
    <property type="protein sequence ID" value="TuG1812G0600000638.01.T01.cds265361"/>
    <property type="gene ID" value="TuG1812G0600000638.01"/>
</dbReference>
<keyword evidence="1" id="KW-1133">Transmembrane helix</keyword>
<dbReference type="Proteomes" id="UP000015106">
    <property type="component" value="Chromosome 6"/>
</dbReference>
<evidence type="ECO:0000313" key="2">
    <source>
        <dbReference type="EnsemblPlants" id="TuG1812G0600000638.01.T01.cds265361"/>
    </source>
</evidence>
<reference evidence="2" key="2">
    <citation type="submission" date="2018-03" db="EMBL/GenBank/DDBJ databases">
        <title>The Triticum urartu genome reveals the dynamic nature of wheat genome evolution.</title>
        <authorList>
            <person name="Ling H."/>
            <person name="Ma B."/>
            <person name="Shi X."/>
            <person name="Liu H."/>
            <person name="Dong L."/>
            <person name="Sun H."/>
            <person name="Cao Y."/>
            <person name="Gao Q."/>
            <person name="Zheng S."/>
            <person name="Li Y."/>
            <person name="Yu Y."/>
            <person name="Du H."/>
            <person name="Qi M."/>
            <person name="Li Y."/>
            <person name="Yu H."/>
            <person name="Cui Y."/>
            <person name="Wang N."/>
            <person name="Chen C."/>
            <person name="Wu H."/>
            <person name="Zhao Y."/>
            <person name="Zhang J."/>
            <person name="Li Y."/>
            <person name="Zhou W."/>
            <person name="Zhang B."/>
            <person name="Hu W."/>
            <person name="Eijk M."/>
            <person name="Tang J."/>
            <person name="Witsenboer H."/>
            <person name="Zhao S."/>
            <person name="Li Z."/>
            <person name="Zhang A."/>
            <person name="Wang D."/>
            <person name="Liang C."/>
        </authorList>
    </citation>
    <scope>NUCLEOTIDE SEQUENCE [LARGE SCALE GENOMIC DNA]</scope>
    <source>
        <strain evidence="2">cv. G1812</strain>
    </source>
</reference>
<dbReference type="AlphaFoldDB" id="A0A8R7QPY5"/>
<accession>A0A8R7QPY5</accession>
<keyword evidence="3" id="KW-1185">Reference proteome</keyword>
<evidence type="ECO:0000256" key="1">
    <source>
        <dbReference type="SAM" id="Phobius"/>
    </source>
</evidence>
<keyword evidence="1" id="KW-0472">Membrane</keyword>
<reference evidence="2" key="3">
    <citation type="submission" date="2022-06" db="UniProtKB">
        <authorList>
            <consortium name="EnsemblPlants"/>
        </authorList>
    </citation>
    <scope>IDENTIFICATION</scope>
</reference>
<reference evidence="3" key="1">
    <citation type="journal article" date="2013" name="Nature">
        <title>Draft genome of the wheat A-genome progenitor Triticum urartu.</title>
        <authorList>
            <person name="Ling H.Q."/>
            <person name="Zhao S."/>
            <person name="Liu D."/>
            <person name="Wang J."/>
            <person name="Sun H."/>
            <person name="Zhang C."/>
            <person name="Fan H."/>
            <person name="Li D."/>
            <person name="Dong L."/>
            <person name="Tao Y."/>
            <person name="Gao C."/>
            <person name="Wu H."/>
            <person name="Li Y."/>
            <person name="Cui Y."/>
            <person name="Guo X."/>
            <person name="Zheng S."/>
            <person name="Wang B."/>
            <person name="Yu K."/>
            <person name="Liang Q."/>
            <person name="Yang W."/>
            <person name="Lou X."/>
            <person name="Chen J."/>
            <person name="Feng M."/>
            <person name="Jian J."/>
            <person name="Zhang X."/>
            <person name="Luo G."/>
            <person name="Jiang Y."/>
            <person name="Liu J."/>
            <person name="Wang Z."/>
            <person name="Sha Y."/>
            <person name="Zhang B."/>
            <person name="Wu H."/>
            <person name="Tang D."/>
            <person name="Shen Q."/>
            <person name="Xue P."/>
            <person name="Zou S."/>
            <person name="Wang X."/>
            <person name="Liu X."/>
            <person name="Wang F."/>
            <person name="Yang Y."/>
            <person name="An X."/>
            <person name="Dong Z."/>
            <person name="Zhang K."/>
            <person name="Zhang X."/>
            <person name="Luo M.C."/>
            <person name="Dvorak J."/>
            <person name="Tong Y."/>
            <person name="Wang J."/>
            <person name="Yang H."/>
            <person name="Li Z."/>
            <person name="Wang D."/>
            <person name="Zhang A."/>
            <person name="Wang J."/>
        </authorList>
    </citation>
    <scope>NUCLEOTIDE SEQUENCE</scope>
    <source>
        <strain evidence="3">cv. G1812</strain>
    </source>
</reference>
<protein>
    <submittedName>
        <fullName evidence="2">Uncharacterized protein</fullName>
    </submittedName>
</protein>
<name>A0A8R7QPY5_TRIUA</name>
<organism evidence="2 3">
    <name type="scientific">Triticum urartu</name>
    <name type="common">Red wild einkorn</name>
    <name type="synonym">Crithodium urartu</name>
    <dbReference type="NCBI Taxonomy" id="4572"/>
    <lineage>
        <taxon>Eukaryota</taxon>
        <taxon>Viridiplantae</taxon>
        <taxon>Streptophyta</taxon>
        <taxon>Embryophyta</taxon>
        <taxon>Tracheophyta</taxon>
        <taxon>Spermatophyta</taxon>
        <taxon>Magnoliopsida</taxon>
        <taxon>Liliopsida</taxon>
        <taxon>Poales</taxon>
        <taxon>Poaceae</taxon>
        <taxon>BOP clade</taxon>
        <taxon>Pooideae</taxon>
        <taxon>Triticodae</taxon>
        <taxon>Triticeae</taxon>
        <taxon>Triticinae</taxon>
        <taxon>Triticum</taxon>
    </lineage>
</organism>
<evidence type="ECO:0000313" key="3">
    <source>
        <dbReference type="Proteomes" id="UP000015106"/>
    </source>
</evidence>